<dbReference type="Gene3D" id="1.25.40.10">
    <property type="entry name" value="Tetratricopeptide repeat domain"/>
    <property type="match status" value="1"/>
</dbReference>
<dbReference type="EMBL" id="JAAGNN010000003">
    <property type="protein sequence ID" value="KAF4091415.1"/>
    <property type="molecule type" value="Genomic_DNA"/>
</dbReference>
<feature type="repeat" description="TPR" evidence="7">
    <location>
        <begin position="103"/>
        <end position="136"/>
    </location>
</feature>
<sequence>MDRTPPLRIVTVARPLNAASSKSVPERHQQPVVKETVVFSGQLLKQGAMDSSDPTAHRRTGQILNAVLTVSANREVFKCDGNSERLMEKPEKLLKSRAEAGDTQASFLLGHLYYEEGHYREAEAVFDGIKDREPQALYQLAVMYYDGLVTTADPSKAVDYMRRVAECDTGSVRYAALYNLGRAYLQGYGVQASREEAEKYWLIAADDGNPNASVEAQSSLGLFYSSPEMRDLKRAFYWHSEACANGSLESQGALGIMYLYGYGVSKNLLAAFYCLTEAAERGNVYAQGHLAAYYYQHRLYTRAALLAKRVCKYEDVSAIAKFTGCNPQYICKGIAIGLFYYARCLQLGRGLAQNTEKALHYYTKAALMSPEVFKDLQLDVIYGRM</sequence>
<comment type="subcellular location">
    <subcellularLocation>
        <location evidence="1">Cytoplasm</location>
    </subcellularLocation>
</comment>
<keyword evidence="4 7" id="KW-0802">TPR repeat</keyword>
<evidence type="ECO:0000256" key="3">
    <source>
        <dbReference type="ARBA" id="ARBA00022737"/>
    </source>
</evidence>
<evidence type="ECO:0000256" key="1">
    <source>
        <dbReference type="ARBA" id="ARBA00004496"/>
    </source>
</evidence>
<dbReference type="PROSITE" id="PS50005">
    <property type="entry name" value="TPR"/>
    <property type="match status" value="1"/>
</dbReference>
<gene>
    <name evidence="8" type="ORF">AMELA_G00036600</name>
</gene>
<dbReference type="GO" id="GO:0005737">
    <property type="term" value="C:cytoplasm"/>
    <property type="evidence" value="ECO:0007669"/>
    <property type="project" value="UniProtKB-SubCell"/>
</dbReference>
<evidence type="ECO:0000256" key="5">
    <source>
        <dbReference type="ARBA" id="ARBA00037614"/>
    </source>
</evidence>
<dbReference type="SMART" id="SM00671">
    <property type="entry name" value="SEL1"/>
    <property type="match status" value="5"/>
</dbReference>
<name>A0A7J6B8M4_AMEME</name>
<keyword evidence="3" id="KW-0677">Repeat</keyword>
<accession>A0A7J6B8M4</accession>
<dbReference type="Proteomes" id="UP000593565">
    <property type="component" value="Unassembled WGS sequence"/>
</dbReference>
<organism evidence="8 9">
    <name type="scientific">Ameiurus melas</name>
    <name type="common">Black bullhead</name>
    <name type="synonym">Silurus melas</name>
    <dbReference type="NCBI Taxonomy" id="219545"/>
    <lineage>
        <taxon>Eukaryota</taxon>
        <taxon>Metazoa</taxon>
        <taxon>Chordata</taxon>
        <taxon>Craniata</taxon>
        <taxon>Vertebrata</taxon>
        <taxon>Euteleostomi</taxon>
        <taxon>Actinopterygii</taxon>
        <taxon>Neopterygii</taxon>
        <taxon>Teleostei</taxon>
        <taxon>Ostariophysi</taxon>
        <taxon>Siluriformes</taxon>
        <taxon>Ictaluridae</taxon>
        <taxon>Ameiurus</taxon>
    </lineage>
</organism>
<comment type="caution">
    <text evidence="8">The sequence shown here is derived from an EMBL/GenBank/DDBJ whole genome shotgun (WGS) entry which is preliminary data.</text>
</comment>
<protein>
    <recommendedName>
        <fullName evidence="6">LRP2-binding protein</fullName>
    </recommendedName>
</protein>
<evidence type="ECO:0000256" key="2">
    <source>
        <dbReference type="ARBA" id="ARBA00022490"/>
    </source>
</evidence>
<comment type="function">
    <text evidence="5">May act as an adapter that regulates LRP2 function.</text>
</comment>
<dbReference type="PANTHER" id="PTHR44554">
    <property type="entry name" value="LRP2-BINDING PROTEIN"/>
    <property type="match status" value="1"/>
</dbReference>
<evidence type="ECO:0000256" key="4">
    <source>
        <dbReference type="ARBA" id="ARBA00022803"/>
    </source>
</evidence>
<dbReference type="Pfam" id="PF08238">
    <property type="entry name" value="Sel1"/>
    <property type="match status" value="5"/>
</dbReference>
<keyword evidence="2" id="KW-0963">Cytoplasm</keyword>
<keyword evidence="9" id="KW-1185">Reference proteome</keyword>
<evidence type="ECO:0000256" key="7">
    <source>
        <dbReference type="PROSITE-ProRule" id="PRU00339"/>
    </source>
</evidence>
<dbReference type="PANTHER" id="PTHR44554:SF1">
    <property type="entry name" value="LRP2-BINDING PROTEIN"/>
    <property type="match status" value="1"/>
</dbReference>
<dbReference type="InterPro" id="IPR006597">
    <property type="entry name" value="Sel1-like"/>
</dbReference>
<evidence type="ECO:0000256" key="6">
    <source>
        <dbReference type="ARBA" id="ARBA00039954"/>
    </source>
</evidence>
<evidence type="ECO:0000313" key="8">
    <source>
        <dbReference type="EMBL" id="KAF4091415.1"/>
    </source>
</evidence>
<proteinExistence type="predicted"/>
<dbReference type="InterPro" id="IPR052323">
    <property type="entry name" value="LRP2-binding"/>
</dbReference>
<dbReference type="InterPro" id="IPR011990">
    <property type="entry name" value="TPR-like_helical_dom_sf"/>
</dbReference>
<dbReference type="SUPFAM" id="SSF81901">
    <property type="entry name" value="HCP-like"/>
    <property type="match status" value="2"/>
</dbReference>
<dbReference type="AlphaFoldDB" id="A0A7J6B8M4"/>
<dbReference type="InterPro" id="IPR019734">
    <property type="entry name" value="TPR_rpt"/>
</dbReference>
<evidence type="ECO:0000313" key="9">
    <source>
        <dbReference type="Proteomes" id="UP000593565"/>
    </source>
</evidence>
<reference evidence="8 9" key="1">
    <citation type="submission" date="2020-02" db="EMBL/GenBank/DDBJ databases">
        <title>A chromosome-scale genome assembly of the black bullhead catfish (Ameiurus melas).</title>
        <authorList>
            <person name="Wen M."/>
            <person name="Zham M."/>
            <person name="Cabau C."/>
            <person name="Klopp C."/>
            <person name="Donnadieu C."/>
            <person name="Roques C."/>
            <person name="Bouchez O."/>
            <person name="Lampietro C."/>
            <person name="Jouanno E."/>
            <person name="Herpin A."/>
            <person name="Louis A."/>
            <person name="Berthelot C."/>
            <person name="Parey E."/>
            <person name="Roest-Crollius H."/>
            <person name="Braasch I."/>
            <person name="Postlethwait J."/>
            <person name="Robinson-Rechavi M."/>
            <person name="Echchiki A."/>
            <person name="Begum T."/>
            <person name="Montfort J."/>
            <person name="Schartl M."/>
            <person name="Bobe J."/>
            <person name="Guiguen Y."/>
        </authorList>
    </citation>
    <scope>NUCLEOTIDE SEQUENCE [LARGE SCALE GENOMIC DNA]</scope>
    <source>
        <strain evidence="8">M_S1</strain>
        <tissue evidence="8">Blood</tissue>
    </source>
</reference>